<reference evidence="2 3" key="1">
    <citation type="submission" date="2018-06" db="EMBL/GenBank/DDBJ databases">
        <title>Genomic Encyclopedia of Archaeal and Bacterial Type Strains, Phase II (KMG-II): from individual species to whole genera.</title>
        <authorList>
            <person name="Goeker M."/>
        </authorList>
    </citation>
    <scope>NUCLEOTIDE SEQUENCE [LARGE SCALE GENOMIC DNA]</scope>
    <source>
        <strain evidence="2 3">DSM 23857</strain>
    </source>
</reference>
<organism evidence="2 3">
    <name type="scientific">Chitinophaga skermanii</name>
    <dbReference type="NCBI Taxonomy" id="331697"/>
    <lineage>
        <taxon>Bacteria</taxon>
        <taxon>Pseudomonadati</taxon>
        <taxon>Bacteroidota</taxon>
        <taxon>Chitinophagia</taxon>
        <taxon>Chitinophagales</taxon>
        <taxon>Chitinophagaceae</taxon>
        <taxon>Chitinophaga</taxon>
    </lineage>
</organism>
<evidence type="ECO:0000313" key="2">
    <source>
        <dbReference type="EMBL" id="RAI98487.1"/>
    </source>
</evidence>
<evidence type="ECO:0000313" key="3">
    <source>
        <dbReference type="Proteomes" id="UP000249547"/>
    </source>
</evidence>
<keyword evidence="3" id="KW-1185">Reference proteome</keyword>
<evidence type="ECO:0000256" key="1">
    <source>
        <dbReference type="SAM" id="SignalP"/>
    </source>
</evidence>
<dbReference type="AlphaFoldDB" id="A0A327Q3Z6"/>
<feature type="signal peptide" evidence="1">
    <location>
        <begin position="1"/>
        <end position="22"/>
    </location>
</feature>
<sequence>MQKLFFLFVVCCIAPLLSFAQQQETETPPPNTIAVDSTTAAIMAELTPTLDLNNQQAEEVQSAVSSYLTQKNSYNGLKTLNPTSYKKQNASNQNKMFKKMKRTMTIRQYSKMLGLKPKTTTALLAVLFF</sequence>
<dbReference type="Proteomes" id="UP000249547">
    <property type="component" value="Unassembled WGS sequence"/>
</dbReference>
<dbReference type="OrthoDB" id="673101at2"/>
<gene>
    <name evidence="2" type="ORF">LX64_04849</name>
</gene>
<feature type="chain" id="PRO_5016352067" evidence="1">
    <location>
        <begin position="23"/>
        <end position="129"/>
    </location>
</feature>
<accession>A0A327Q3Z6</accession>
<protein>
    <submittedName>
        <fullName evidence="2">Uncharacterized protein</fullName>
    </submittedName>
</protein>
<keyword evidence="1" id="KW-0732">Signal</keyword>
<dbReference type="RefSeq" id="WP_111600231.1">
    <property type="nucleotide sequence ID" value="NZ_QLLL01000012.1"/>
</dbReference>
<proteinExistence type="predicted"/>
<name>A0A327Q3Z6_9BACT</name>
<comment type="caution">
    <text evidence="2">The sequence shown here is derived from an EMBL/GenBank/DDBJ whole genome shotgun (WGS) entry which is preliminary data.</text>
</comment>
<dbReference type="EMBL" id="QLLL01000012">
    <property type="protein sequence ID" value="RAI98487.1"/>
    <property type="molecule type" value="Genomic_DNA"/>
</dbReference>